<name>A0A6C2UAP2_PONDE</name>
<sequence>MELTQNLWERYGFTDNPYDTKALSLSKAAPLSVQDAYVERDISSSASRLLMNFLRNPGGGRMVVEGEPGVGKTTFVNYHRQLWESSKDHRLLSPLTEISVREEWGERDFLLSLLASLSARLRLEMGEKAFDKNKILRKITAITGVHVEKGHGFSGSISVIGTGGGFGRTSNSSVKVGEVTNDQLRELLSGLIALIQTRGFSGVVFHLDNLELLARRTPEKLRDFFENIRDVLQEPGAYFVFVGYEGMFQQVIIPLPRVRSIFFDTPVHLEPLSHEAVRKVMEKRYALLAVPRMQWIKPVDYDVVFYLYETFSGKIRYVMNAITSLISHLPDSYAQPLGLEDAQAGLHEIVFGELKRTLHGMELEVFLAAVRQRRFTNSSLAATMGKSKQQIQKYLKNWVDLCLAAHAEKEGRNQFYEVDPRFLVLNESPTNQENGNG</sequence>
<dbReference type="SUPFAM" id="SSF52540">
    <property type="entry name" value="P-loop containing nucleoside triphosphate hydrolases"/>
    <property type="match status" value="1"/>
</dbReference>
<evidence type="ECO:0000313" key="1">
    <source>
        <dbReference type="EMBL" id="VGO16959.1"/>
    </source>
</evidence>
<dbReference type="RefSeq" id="WP_136082467.1">
    <property type="nucleotide sequence ID" value="NZ_CAAHFG010000004.1"/>
</dbReference>
<dbReference type="AlphaFoldDB" id="A0A6C2UAP2"/>
<dbReference type="EMBL" id="CAAHFG010000004">
    <property type="protein sequence ID" value="VGO16959.1"/>
    <property type="molecule type" value="Genomic_DNA"/>
</dbReference>
<organism evidence="1 2">
    <name type="scientific">Pontiella desulfatans</name>
    <dbReference type="NCBI Taxonomy" id="2750659"/>
    <lineage>
        <taxon>Bacteria</taxon>
        <taxon>Pseudomonadati</taxon>
        <taxon>Kiritimatiellota</taxon>
        <taxon>Kiritimatiellia</taxon>
        <taxon>Kiritimatiellales</taxon>
        <taxon>Pontiellaceae</taxon>
        <taxon>Pontiella</taxon>
    </lineage>
</organism>
<dbReference type="Gene3D" id="3.40.50.300">
    <property type="entry name" value="P-loop containing nucleotide triphosphate hydrolases"/>
    <property type="match status" value="1"/>
</dbReference>
<protein>
    <recommendedName>
        <fullName evidence="3">Orc1-like AAA ATPase domain-containing protein</fullName>
    </recommendedName>
</protein>
<dbReference type="Proteomes" id="UP000366872">
    <property type="component" value="Unassembled WGS sequence"/>
</dbReference>
<keyword evidence="2" id="KW-1185">Reference proteome</keyword>
<evidence type="ECO:0000313" key="2">
    <source>
        <dbReference type="Proteomes" id="UP000366872"/>
    </source>
</evidence>
<accession>A0A6C2UAP2</accession>
<dbReference type="InterPro" id="IPR027417">
    <property type="entry name" value="P-loop_NTPase"/>
</dbReference>
<evidence type="ECO:0008006" key="3">
    <source>
        <dbReference type="Google" id="ProtNLM"/>
    </source>
</evidence>
<reference evidence="1 2" key="1">
    <citation type="submission" date="2019-04" db="EMBL/GenBank/DDBJ databases">
        <authorList>
            <person name="Van Vliet M D."/>
        </authorList>
    </citation>
    <scope>NUCLEOTIDE SEQUENCE [LARGE SCALE GENOMIC DNA]</scope>
    <source>
        <strain evidence="1 2">F1</strain>
    </source>
</reference>
<gene>
    <name evidence="1" type="ORF">PDESU_05552</name>
</gene>
<proteinExistence type="predicted"/>